<dbReference type="InterPro" id="IPR001128">
    <property type="entry name" value="Cyt_P450"/>
</dbReference>
<dbReference type="InterPro" id="IPR017972">
    <property type="entry name" value="Cyt_P450_CS"/>
</dbReference>
<name>A0ABU8SA96_9SPHN</name>
<keyword evidence="2" id="KW-0479">Metal-binding</keyword>
<evidence type="ECO:0000313" key="4">
    <source>
        <dbReference type="Proteomes" id="UP001379235"/>
    </source>
</evidence>
<dbReference type="PROSITE" id="PS00086">
    <property type="entry name" value="CYTOCHROME_P450"/>
    <property type="match status" value="1"/>
</dbReference>
<dbReference type="InterPro" id="IPR002397">
    <property type="entry name" value="Cyt_P450_B"/>
</dbReference>
<dbReference type="PANTHER" id="PTHR46696:SF6">
    <property type="entry name" value="P450, PUTATIVE (EUROFUNG)-RELATED"/>
    <property type="match status" value="1"/>
</dbReference>
<keyword evidence="2" id="KW-0560">Oxidoreductase</keyword>
<keyword evidence="2" id="KW-0349">Heme</keyword>
<evidence type="ECO:0000256" key="2">
    <source>
        <dbReference type="RuleBase" id="RU000461"/>
    </source>
</evidence>
<dbReference type="RefSeq" id="WP_339967721.1">
    <property type="nucleotide sequence ID" value="NZ_JBBHJY010000006.1"/>
</dbReference>
<comment type="caution">
    <text evidence="3">The sequence shown here is derived from an EMBL/GenBank/DDBJ whole genome shotgun (WGS) entry which is preliminary data.</text>
</comment>
<accession>A0ABU8SA96</accession>
<comment type="similarity">
    <text evidence="1 2">Belongs to the cytochrome P450 family.</text>
</comment>
<protein>
    <submittedName>
        <fullName evidence="3">Cytochrome P450</fullName>
    </submittedName>
</protein>
<dbReference type="Proteomes" id="UP001379235">
    <property type="component" value="Unassembled WGS sequence"/>
</dbReference>
<dbReference type="EMBL" id="JBBHJY010000006">
    <property type="protein sequence ID" value="MEJ6010888.1"/>
    <property type="molecule type" value="Genomic_DNA"/>
</dbReference>
<keyword evidence="2" id="KW-0408">Iron</keyword>
<reference evidence="3 4" key="1">
    <citation type="submission" date="2024-03" db="EMBL/GenBank/DDBJ databases">
        <authorList>
            <person name="Jo J.-H."/>
        </authorList>
    </citation>
    <scope>NUCLEOTIDE SEQUENCE [LARGE SCALE GENOMIC DNA]</scope>
    <source>
        <strain evidence="3 4">AS3R-12</strain>
    </source>
</reference>
<dbReference type="Pfam" id="PF00067">
    <property type="entry name" value="p450"/>
    <property type="match status" value="1"/>
</dbReference>
<dbReference type="SUPFAM" id="SSF48264">
    <property type="entry name" value="Cytochrome P450"/>
    <property type="match status" value="1"/>
</dbReference>
<dbReference type="PANTHER" id="PTHR46696">
    <property type="entry name" value="P450, PUTATIVE (EUROFUNG)-RELATED"/>
    <property type="match status" value="1"/>
</dbReference>
<sequence>MAQSETIERPEDQQARLIEMFSVGSQAGNAGLDTDRDYSDAINDLREAGSVQKGSPRSLLGLPEIMGGTTVEREDWTLLGFDACERGFRENLIFSSEIMAESPGLKQVGPTILQMIGKEHKRNRAVAQPLFLRPRTMDWWRPNWIDQAVTSLLTPLEGKDRADLNLELCAWLPMFVVTRSLGLEGSDELAFRFHLTRSSFGARDHTPEEVAESRRVVDGILTEMVASRRANPQDDVVSGLLENDIKLPDGTTRKMTQDELFSFAKLVIFAGGGTTWRQLGITIDAMLTHRDVWDECLADRNLIEAAVDEALRWRATSGNFYRVATQDIEVDGVIIPEGARVNLWLAAANRDPRMFDSPDAFDIHRPKQHHLGFGLGPHRCLGMDVAKQEMIAAINGLMDRWPKLRYDPEAPKPIFAGLDMRGMTALPVILD</sequence>
<evidence type="ECO:0000313" key="3">
    <source>
        <dbReference type="EMBL" id="MEJ6010888.1"/>
    </source>
</evidence>
<dbReference type="Gene3D" id="1.10.630.10">
    <property type="entry name" value="Cytochrome P450"/>
    <property type="match status" value="1"/>
</dbReference>
<proteinExistence type="inferred from homology"/>
<keyword evidence="4" id="KW-1185">Reference proteome</keyword>
<evidence type="ECO:0000256" key="1">
    <source>
        <dbReference type="ARBA" id="ARBA00010617"/>
    </source>
</evidence>
<keyword evidence="2" id="KW-0503">Monooxygenase</keyword>
<dbReference type="PRINTS" id="PR00359">
    <property type="entry name" value="BP450"/>
</dbReference>
<gene>
    <name evidence="3" type="ORF">WG900_13280</name>
</gene>
<organism evidence="3 4">
    <name type="scientific">Novosphingobium aquae</name>
    <dbReference type="NCBI Taxonomy" id="3133435"/>
    <lineage>
        <taxon>Bacteria</taxon>
        <taxon>Pseudomonadati</taxon>
        <taxon>Pseudomonadota</taxon>
        <taxon>Alphaproteobacteria</taxon>
        <taxon>Sphingomonadales</taxon>
        <taxon>Sphingomonadaceae</taxon>
        <taxon>Novosphingobium</taxon>
    </lineage>
</organism>
<dbReference type="InterPro" id="IPR036396">
    <property type="entry name" value="Cyt_P450_sf"/>
</dbReference>